<dbReference type="EMBL" id="BART01022236">
    <property type="protein sequence ID" value="GAG93904.1"/>
    <property type="molecule type" value="Genomic_DNA"/>
</dbReference>
<evidence type="ECO:0000313" key="2">
    <source>
        <dbReference type="EMBL" id="GAG93904.1"/>
    </source>
</evidence>
<protein>
    <recommendedName>
        <fullName evidence="1">Non-reducing end beta-L-arabinofuranosidase-like GH127 catalytic domain-containing protein</fullName>
    </recommendedName>
</protein>
<gene>
    <name evidence="2" type="ORF">S01H4_40764</name>
</gene>
<dbReference type="InterPro" id="IPR012878">
    <property type="entry name" value="Beta-AFase-like_GH127_cat"/>
</dbReference>
<dbReference type="AlphaFoldDB" id="X1BD63"/>
<sequence>MKSKDHFKRPVSNKRVGINDKFWGRYIGLVKNVVIPYQWDALNDRIPDAELSHVIENFKIAAGLSQGEFYGNVFQDSDLAKWLEAVGFSLAVNPNPELEKRA</sequence>
<feature type="domain" description="Non-reducing end beta-L-arabinofuranosidase-like GH127 catalytic" evidence="1">
    <location>
        <begin position="16"/>
        <end position="102"/>
    </location>
</feature>
<dbReference type="PANTHER" id="PTHR43465:SF2">
    <property type="entry name" value="DUF1680 DOMAIN PROTEIN (AFU_ORTHOLOGUE AFUA_1G08910)"/>
    <property type="match status" value="1"/>
</dbReference>
<name>X1BD63_9ZZZZ</name>
<dbReference type="PANTHER" id="PTHR43465">
    <property type="entry name" value="DUF1680 DOMAIN PROTEIN (AFU_ORTHOLOGUE AFUA_1G08910)"/>
    <property type="match status" value="1"/>
</dbReference>
<reference evidence="2" key="1">
    <citation type="journal article" date="2014" name="Front. Microbiol.">
        <title>High frequency of phylogenetically diverse reductive dehalogenase-homologous genes in deep subseafloor sedimentary metagenomes.</title>
        <authorList>
            <person name="Kawai M."/>
            <person name="Futagami T."/>
            <person name="Toyoda A."/>
            <person name="Takaki Y."/>
            <person name="Nishi S."/>
            <person name="Hori S."/>
            <person name="Arai W."/>
            <person name="Tsubouchi T."/>
            <person name="Morono Y."/>
            <person name="Uchiyama I."/>
            <person name="Ito T."/>
            <person name="Fujiyama A."/>
            <person name="Inagaki F."/>
            <person name="Takami H."/>
        </authorList>
    </citation>
    <scope>NUCLEOTIDE SEQUENCE</scope>
    <source>
        <strain evidence="2">Expedition CK06-06</strain>
    </source>
</reference>
<dbReference type="Pfam" id="PF07944">
    <property type="entry name" value="Beta-AFase-like_GH127_cat"/>
    <property type="match status" value="1"/>
</dbReference>
<feature type="non-terminal residue" evidence="2">
    <location>
        <position position="102"/>
    </location>
</feature>
<accession>X1BD63</accession>
<comment type="caution">
    <text evidence="2">The sequence shown here is derived from an EMBL/GenBank/DDBJ whole genome shotgun (WGS) entry which is preliminary data.</text>
</comment>
<organism evidence="2">
    <name type="scientific">marine sediment metagenome</name>
    <dbReference type="NCBI Taxonomy" id="412755"/>
    <lineage>
        <taxon>unclassified sequences</taxon>
        <taxon>metagenomes</taxon>
        <taxon>ecological metagenomes</taxon>
    </lineage>
</organism>
<evidence type="ECO:0000259" key="1">
    <source>
        <dbReference type="Pfam" id="PF07944"/>
    </source>
</evidence>
<proteinExistence type="predicted"/>
<dbReference type="InterPro" id="IPR049174">
    <property type="entry name" value="Beta-AFase-like"/>
</dbReference>